<dbReference type="Proteomes" id="UP000474296">
    <property type="component" value="Unassembled WGS sequence"/>
</dbReference>
<reference evidence="3 4" key="1">
    <citation type="submission" date="2020-01" db="EMBL/GenBank/DDBJ databases">
        <title>Spongiivirga citrea KCTC 32990T.</title>
        <authorList>
            <person name="Wang G."/>
        </authorList>
    </citation>
    <scope>NUCLEOTIDE SEQUENCE [LARGE SCALE GENOMIC DNA]</scope>
    <source>
        <strain evidence="3 4">KCTC 32990</strain>
    </source>
</reference>
<keyword evidence="4" id="KW-1185">Reference proteome</keyword>
<dbReference type="EMBL" id="JAABOQ010000009">
    <property type="protein sequence ID" value="NER19069.1"/>
    <property type="molecule type" value="Genomic_DNA"/>
</dbReference>
<evidence type="ECO:0000256" key="2">
    <source>
        <dbReference type="SAM" id="SignalP"/>
    </source>
</evidence>
<evidence type="ECO:0000256" key="1">
    <source>
        <dbReference type="SAM" id="Coils"/>
    </source>
</evidence>
<evidence type="ECO:0000313" key="3">
    <source>
        <dbReference type="EMBL" id="NER19069.1"/>
    </source>
</evidence>
<feature type="coiled-coil region" evidence="1">
    <location>
        <begin position="58"/>
        <end position="107"/>
    </location>
</feature>
<keyword evidence="1" id="KW-0175">Coiled coil</keyword>
<feature type="signal peptide" evidence="2">
    <location>
        <begin position="1"/>
        <end position="20"/>
    </location>
</feature>
<accession>A0A6M0CT17</accession>
<proteinExistence type="predicted"/>
<feature type="chain" id="PRO_5026880927" evidence="2">
    <location>
        <begin position="21"/>
        <end position="209"/>
    </location>
</feature>
<keyword evidence="2" id="KW-0732">Signal</keyword>
<gene>
    <name evidence="3" type="ORF">GWK10_17775</name>
</gene>
<sequence length="209" mass="23952">MKTMNFLVLLTMIFSLNSCTVENNQTNDTLDNVQLAQYGEETENEETYFEASLHQHYLESQKHDLEVEKKRLVALIEEGQENYVEQLEQVQQQLAENEESLAFLIEQFGGIIPRAPTPRPCVIPKRTNCPVPGIRMFNLLSSIENGNLFIRLSTAEGEVYQEINEPSGELEGMLSYPIEMEGDLIKIEITKEFEVTGGETTYSIFMQRF</sequence>
<comment type="caution">
    <text evidence="3">The sequence shown here is derived from an EMBL/GenBank/DDBJ whole genome shotgun (WGS) entry which is preliminary data.</text>
</comment>
<evidence type="ECO:0000313" key="4">
    <source>
        <dbReference type="Proteomes" id="UP000474296"/>
    </source>
</evidence>
<name>A0A6M0CT17_9FLAO</name>
<dbReference type="RefSeq" id="WP_164033756.1">
    <property type="nucleotide sequence ID" value="NZ_JAABOQ010000009.1"/>
</dbReference>
<organism evidence="3 4">
    <name type="scientific">Spongiivirga citrea</name>
    <dbReference type="NCBI Taxonomy" id="1481457"/>
    <lineage>
        <taxon>Bacteria</taxon>
        <taxon>Pseudomonadati</taxon>
        <taxon>Bacteroidota</taxon>
        <taxon>Flavobacteriia</taxon>
        <taxon>Flavobacteriales</taxon>
        <taxon>Flavobacteriaceae</taxon>
        <taxon>Spongiivirga</taxon>
    </lineage>
</organism>
<dbReference type="AlphaFoldDB" id="A0A6M0CT17"/>
<protein>
    <submittedName>
        <fullName evidence="3">Uncharacterized protein</fullName>
    </submittedName>
</protein>